<evidence type="ECO:0000313" key="9">
    <source>
        <dbReference type="Proteomes" id="UP001241110"/>
    </source>
</evidence>
<dbReference type="EC" id="3.5.2.6" evidence="3 6"/>
<dbReference type="NCBIfam" id="NF033103">
    <property type="entry name" value="bla_class_A"/>
    <property type="match status" value="1"/>
</dbReference>
<dbReference type="Pfam" id="PF13354">
    <property type="entry name" value="Beta-lactamase2"/>
    <property type="match status" value="1"/>
</dbReference>
<proteinExistence type="inferred from homology"/>
<dbReference type="RefSeq" id="WP_313988977.1">
    <property type="nucleotide sequence ID" value="NZ_JASJOS010000024.1"/>
</dbReference>
<dbReference type="SUPFAM" id="SSF56601">
    <property type="entry name" value="beta-lactamase/transpeptidase-like"/>
    <property type="match status" value="1"/>
</dbReference>
<sequence>MFFVYMNYLQTTTFRLVTIFLLCSTVGFSQSITRKEVEGKIASLIRSSHSDVGVAVLDLDSGEKMGFNDKKHYPMQSVFKFHLGLAVLKKVDEGVLSLDQIVDVKKEKLDTNTWSPMIKEYPNQDLHVSIKDLLRYTVEQSDNNACDILFELVGGPAKVNAYIHSTGVQDIQISATEGEMKKAWSVQFTNWSTPIAAVQLLGKFYKGNLLKKVQHDFLWELLVHSIRSERLQAALPKDAVVGHKSGTSGRNAQGVRAAFNDIGIVNLSNGKHFAIALFVSDSKESDEATIQLMKDITKVVWEYYK</sequence>
<dbReference type="EMBL" id="JASJOS010000024">
    <property type="protein sequence ID" value="MDJ1485863.1"/>
    <property type="molecule type" value="Genomic_DNA"/>
</dbReference>
<evidence type="ECO:0000256" key="4">
    <source>
        <dbReference type="ARBA" id="ARBA00022801"/>
    </source>
</evidence>
<accession>A0AAE3QYN0</accession>
<dbReference type="PRINTS" id="PR00118">
    <property type="entry name" value="BLACTAMASEA"/>
</dbReference>
<evidence type="ECO:0000313" key="8">
    <source>
        <dbReference type="EMBL" id="MDJ1485863.1"/>
    </source>
</evidence>
<dbReference type="InterPro" id="IPR000871">
    <property type="entry name" value="Beta-lactam_class-A"/>
</dbReference>
<evidence type="ECO:0000256" key="3">
    <source>
        <dbReference type="ARBA" id="ARBA00012865"/>
    </source>
</evidence>
<gene>
    <name evidence="8" type="primary">bla</name>
    <name evidence="8" type="ORF">QNI16_35605</name>
</gene>
<evidence type="ECO:0000256" key="6">
    <source>
        <dbReference type="RuleBase" id="RU361140"/>
    </source>
</evidence>
<dbReference type="AlphaFoldDB" id="A0AAE3QYN0"/>
<comment type="caution">
    <text evidence="8">The sequence shown here is derived from an EMBL/GenBank/DDBJ whole genome shotgun (WGS) entry which is preliminary data.</text>
</comment>
<dbReference type="PANTHER" id="PTHR35333:SF3">
    <property type="entry name" value="BETA-LACTAMASE-TYPE TRANSPEPTIDASE FOLD CONTAINING PROTEIN"/>
    <property type="match status" value="1"/>
</dbReference>
<dbReference type="Gene3D" id="3.40.710.10">
    <property type="entry name" value="DD-peptidase/beta-lactamase superfamily"/>
    <property type="match status" value="1"/>
</dbReference>
<feature type="domain" description="Beta-lactamase class A catalytic" evidence="7">
    <location>
        <begin position="53"/>
        <end position="279"/>
    </location>
</feature>
<comment type="catalytic activity">
    <reaction evidence="1 6">
        <text>a beta-lactam + H2O = a substituted beta-amino acid</text>
        <dbReference type="Rhea" id="RHEA:20401"/>
        <dbReference type="ChEBI" id="CHEBI:15377"/>
        <dbReference type="ChEBI" id="CHEBI:35627"/>
        <dbReference type="ChEBI" id="CHEBI:140347"/>
        <dbReference type="EC" id="3.5.2.6"/>
    </reaction>
</comment>
<dbReference type="Proteomes" id="UP001241110">
    <property type="component" value="Unassembled WGS sequence"/>
</dbReference>
<organism evidence="8 9">
    <name type="scientific">Xanthocytophaga flava</name>
    <dbReference type="NCBI Taxonomy" id="3048013"/>
    <lineage>
        <taxon>Bacteria</taxon>
        <taxon>Pseudomonadati</taxon>
        <taxon>Bacteroidota</taxon>
        <taxon>Cytophagia</taxon>
        <taxon>Cytophagales</taxon>
        <taxon>Rhodocytophagaceae</taxon>
        <taxon>Xanthocytophaga</taxon>
    </lineage>
</organism>
<dbReference type="PANTHER" id="PTHR35333">
    <property type="entry name" value="BETA-LACTAMASE"/>
    <property type="match status" value="1"/>
</dbReference>
<reference evidence="8" key="1">
    <citation type="submission" date="2023-05" db="EMBL/GenBank/DDBJ databases">
        <authorList>
            <person name="Zhang X."/>
        </authorList>
    </citation>
    <scope>NUCLEOTIDE SEQUENCE</scope>
    <source>
        <strain evidence="8">YF14B1</strain>
    </source>
</reference>
<evidence type="ECO:0000256" key="2">
    <source>
        <dbReference type="ARBA" id="ARBA00009009"/>
    </source>
</evidence>
<dbReference type="PROSITE" id="PS00146">
    <property type="entry name" value="BETA_LACTAMASE_A"/>
    <property type="match status" value="1"/>
</dbReference>
<dbReference type="NCBIfam" id="NF012099">
    <property type="entry name" value="SubclassA2"/>
    <property type="match status" value="1"/>
</dbReference>
<dbReference type="GO" id="GO:0046677">
    <property type="term" value="P:response to antibiotic"/>
    <property type="evidence" value="ECO:0007669"/>
    <property type="project" value="UniProtKB-UniRule"/>
</dbReference>
<evidence type="ECO:0000256" key="1">
    <source>
        <dbReference type="ARBA" id="ARBA00001526"/>
    </source>
</evidence>
<dbReference type="GO" id="GO:0008800">
    <property type="term" value="F:beta-lactamase activity"/>
    <property type="evidence" value="ECO:0007669"/>
    <property type="project" value="UniProtKB-UniRule"/>
</dbReference>
<evidence type="ECO:0000256" key="5">
    <source>
        <dbReference type="ARBA" id="ARBA00023251"/>
    </source>
</evidence>
<dbReference type="InterPro" id="IPR023650">
    <property type="entry name" value="Beta-lactam_class-A_AS"/>
</dbReference>
<name>A0AAE3QYN0_9BACT</name>
<protein>
    <recommendedName>
        <fullName evidence="3 6">Beta-lactamase</fullName>
        <ecNumber evidence="3 6">3.5.2.6</ecNumber>
    </recommendedName>
</protein>
<comment type="similarity">
    <text evidence="2 6">Belongs to the class-A beta-lactamase family.</text>
</comment>
<evidence type="ECO:0000259" key="7">
    <source>
        <dbReference type="Pfam" id="PF13354"/>
    </source>
</evidence>
<keyword evidence="5 6" id="KW-0046">Antibiotic resistance</keyword>
<dbReference type="GO" id="GO:0030655">
    <property type="term" value="P:beta-lactam antibiotic catabolic process"/>
    <property type="evidence" value="ECO:0007669"/>
    <property type="project" value="InterPro"/>
</dbReference>
<keyword evidence="4 6" id="KW-0378">Hydrolase</keyword>
<dbReference type="InterPro" id="IPR012338">
    <property type="entry name" value="Beta-lactam/transpept-like"/>
</dbReference>
<dbReference type="InterPro" id="IPR045155">
    <property type="entry name" value="Beta-lactam_cat"/>
</dbReference>